<accession>A0A127PH77</accession>
<evidence type="ECO:0000313" key="2">
    <source>
        <dbReference type="Proteomes" id="UP000072421"/>
    </source>
</evidence>
<reference evidence="1 2" key="1">
    <citation type="submission" date="2015-11" db="EMBL/GenBank/DDBJ databases">
        <title>Exploring the genomic traits of fungus-feeding bacterial genus Collimonas.</title>
        <authorList>
            <person name="Song C."/>
            <person name="Schmidt R."/>
            <person name="de Jager V."/>
            <person name="Krzyzanowska D."/>
            <person name="Jongedijk E."/>
            <person name="Cankar K."/>
            <person name="Beekwilder J."/>
            <person name="van Veen A."/>
            <person name="de Boer W."/>
            <person name="van Veen J.A."/>
            <person name="Garbeva P."/>
        </authorList>
    </citation>
    <scope>NUCLEOTIDE SEQUENCE [LARGE SCALE GENOMIC DNA]</scope>
    <source>
        <strain evidence="1 2">Ter6</strain>
    </source>
</reference>
<proteinExistence type="predicted"/>
<dbReference type="EMBL" id="CP013232">
    <property type="protein sequence ID" value="AMO97166.1"/>
    <property type="molecule type" value="Genomic_DNA"/>
</dbReference>
<organism evidence="1">
    <name type="scientific">Collimonas fungivorans</name>
    <dbReference type="NCBI Taxonomy" id="158899"/>
    <lineage>
        <taxon>Bacteria</taxon>
        <taxon>Pseudomonadati</taxon>
        <taxon>Pseudomonadota</taxon>
        <taxon>Betaproteobacteria</taxon>
        <taxon>Burkholderiales</taxon>
        <taxon>Oxalobacteraceae</taxon>
        <taxon>Collimonas</taxon>
    </lineage>
</organism>
<protein>
    <submittedName>
        <fullName evidence="1">Uncharacterized protein</fullName>
    </submittedName>
</protein>
<dbReference type="Proteomes" id="UP000072421">
    <property type="component" value="Chromosome"/>
</dbReference>
<dbReference type="AlphaFoldDB" id="A0A127PH77"/>
<gene>
    <name evidence="1" type="ORF">CFter6_4576</name>
</gene>
<evidence type="ECO:0000313" key="1">
    <source>
        <dbReference type="EMBL" id="AMO97166.1"/>
    </source>
</evidence>
<sequence>MFPDTKKLQYGELSGWRLKARSSAAVFHLQEMLFYLAVIAILCPETRRSVEA</sequence>
<dbReference type="PATRIC" id="fig|158899.10.peg.4532"/>
<name>A0A127PH77_9BURK</name>